<evidence type="ECO:0000256" key="1">
    <source>
        <dbReference type="SAM" id="MobiDB-lite"/>
    </source>
</evidence>
<comment type="caution">
    <text evidence="2">The sequence shown here is derived from an EMBL/GenBank/DDBJ whole genome shotgun (WGS) entry which is preliminary data.</text>
</comment>
<dbReference type="AlphaFoldDB" id="A0A1C7M1W4"/>
<accession>A0A1C7M1W4</accession>
<dbReference type="Proteomes" id="UP000092993">
    <property type="component" value="Unassembled WGS sequence"/>
</dbReference>
<feature type="compositionally biased region" description="Polar residues" evidence="1">
    <location>
        <begin position="161"/>
        <end position="172"/>
    </location>
</feature>
<dbReference type="InterPro" id="IPR032675">
    <property type="entry name" value="LRR_dom_sf"/>
</dbReference>
<dbReference type="Gene3D" id="3.80.10.10">
    <property type="entry name" value="Ribonuclease Inhibitor"/>
    <property type="match status" value="1"/>
</dbReference>
<feature type="compositionally biased region" description="Low complexity" evidence="1">
    <location>
        <begin position="140"/>
        <end position="160"/>
    </location>
</feature>
<keyword evidence="3" id="KW-1185">Reference proteome</keyword>
<evidence type="ECO:0000313" key="2">
    <source>
        <dbReference type="EMBL" id="OBZ70885.1"/>
    </source>
</evidence>
<sequence length="257" mass="27357">MYFTQQSPGIAHKLPTHQHPGQVHDQSPWSRAPHLPVFGPPTNAQPTSPAYPLFTHANGPHVQLGQGGSPGSVPTQIITPHWQQQLLKCEMIRASRSPHHRARASAMASRTVQKSAIPITNPNAIKPVEINGTSTKDVESVASTSPSTPSGAPAESSPTSVNASANHPSSTVAPIADTPRPTAPRPPVNTWQSLDMGGVGIKNIPPTSGLFAFTFLSNLYLNHNSLTSIPPQISKLRHLELLDLSGTISSLSHRSLE</sequence>
<reference evidence="2 3" key="1">
    <citation type="submission" date="2016-03" db="EMBL/GenBank/DDBJ databases">
        <title>Whole genome sequencing of Grifola frondosa 9006-11.</title>
        <authorList>
            <person name="Min B."/>
            <person name="Park H."/>
            <person name="Kim J.-G."/>
            <person name="Cho H."/>
            <person name="Oh Y.-L."/>
            <person name="Kong W.-S."/>
            <person name="Choi I.-G."/>
        </authorList>
    </citation>
    <scope>NUCLEOTIDE SEQUENCE [LARGE SCALE GENOMIC DNA]</scope>
    <source>
        <strain evidence="2 3">9006-11</strain>
    </source>
</reference>
<gene>
    <name evidence="2" type="primary">CCR4_0</name>
    <name evidence="2" type="ORF">A0H81_09388</name>
</gene>
<name>A0A1C7M1W4_GRIFR</name>
<proteinExistence type="predicted"/>
<feature type="region of interest" description="Disordered" evidence="1">
    <location>
        <begin position="124"/>
        <end position="187"/>
    </location>
</feature>
<dbReference type="PROSITE" id="PS51450">
    <property type="entry name" value="LRR"/>
    <property type="match status" value="1"/>
</dbReference>
<dbReference type="InterPro" id="IPR001611">
    <property type="entry name" value="Leu-rich_rpt"/>
</dbReference>
<dbReference type="EMBL" id="LUGG01000013">
    <property type="protein sequence ID" value="OBZ70885.1"/>
    <property type="molecule type" value="Genomic_DNA"/>
</dbReference>
<dbReference type="OrthoDB" id="2743499at2759"/>
<protein>
    <submittedName>
        <fullName evidence="2">Glucose-repressible alcohol dehydrogenase transcriptional effector</fullName>
    </submittedName>
</protein>
<organism evidence="2 3">
    <name type="scientific">Grifola frondosa</name>
    <name type="common">Maitake</name>
    <name type="synonym">Polyporus frondosus</name>
    <dbReference type="NCBI Taxonomy" id="5627"/>
    <lineage>
        <taxon>Eukaryota</taxon>
        <taxon>Fungi</taxon>
        <taxon>Dikarya</taxon>
        <taxon>Basidiomycota</taxon>
        <taxon>Agaricomycotina</taxon>
        <taxon>Agaricomycetes</taxon>
        <taxon>Polyporales</taxon>
        <taxon>Grifolaceae</taxon>
        <taxon>Grifola</taxon>
    </lineage>
</organism>
<evidence type="ECO:0000313" key="3">
    <source>
        <dbReference type="Proteomes" id="UP000092993"/>
    </source>
</evidence>
<feature type="region of interest" description="Disordered" evidence="1">
    <location>
        <begin position="1"/>
        <end position="45"/>
    </location>
</feature>
<dbReference type="STRING" id="5627.A0A1C7M1W4"/>
<dbReference type="SUPFAM" id="SSF52058">
    <property type="entry name" value="L domain-like"/>
    <property type="match status" value="1"/>
</dbReference>